<dbReference type="Pfam" id="PF00107">
    <property type="entry name" value="ADH_zinc_N"/>
    <property type="match status" value="1"/>
</dbReference>
<feature type="compositionally biased region" description="Low complexity" evidence="1">
    <location>
        <begin position="14"/>
        <end position="23"/>
    </location>
</feature>
<evidence type="ECO:0000313" key="4">
    <source>
        <dbReference type="Proteomes" id="UP001499878"/>
    </source>
</evidence>
<dbReference type="Gene3D" id="3.90.180.10">
    <property type="entry name" value="Medium-chain alcohol dehydrogenases, catalytic domain"/>
    <property type="match status" value="1"/>
</dbReference>
<dbReference type="InterPro" id="IPR013149">
    <property type="entry name" value="ADH-like_C"/>
</dbReference>
<reference evidence="4" key="1">
    <citation type="journal article" date="2019" name="Int. J. Syst. Evol. Microbiol.">
        <title>The Global Catalogue of Microorganisms (GCM) 10K type strain sequencing project: providing services to taxonomists for standard genome sequencing and annotation.</title>
        <authorList>
            <consortium name="The Broad Institute Genomics Platform"/>
            <consortium name="The Broad Institute Genome Sequencing Center for Infectious Disease"/>
            <person name="Wu L."/>
            <person name="Ma J."/>
        </authorList>
    </citation>
    <scope>NUCLEOTIDE SEQUENCE [LARGE SCALE GENOMIC DNA]</scope>
    <source>
        <strain evidence="4">JCM 18306</strain>
    </source>
</reference>
<dbReference type="InterPro" id="IPR020843">
    <property type="entry name" value="ER"/>
</dbReference>
<dbReference type="Pfam" id="PF08240">
    <property type="entry name" value="ADH_N"/>
    <property type="match status" value="1"/>
</dbReference>
<keyword evidence="4" id="KW-1185">Reference proteome</keyword>
<dbReference type="InterPro" id="IPR036291">
    <property type="entry name" value="NAD(P)-bd_dom_sf"/>
</dbReference>
<dbReference type="InterPro" id="IPR011032">
    <property type="entry name" value="GroES-like_sf"/>
</dbReference>
<evidence type="ECO:0000259" key="2">
    <source>
        <dbReference type="SMART" id="SM00829"/>
    </source>
</evidence>
<sequence length="415" mass="44036">MARRCGVPPPLSASPPRSASLARGDPHEREVPPPPTRAAPGGTSQAVQALGEARLPAAALHDCPQLRGAARWQEGVCHRASWFRLAGREPIVKVMFAVYAARIDRDQPLTGLELGERPAPEARPGWSVVDVRAASLNHHDLWSLRGVGLPEDRLPMILGCDAAGVDEDGNEVVLHSVIGQTGHGVGPKEPRSILTERYQGTFAEQVAVPTWNILPKPKELSFEEAACLPTAWLTAYRMLFTNAGVRPGDSVLVQGAGGGVATAAIVLGKAAGLRVFATSRDEAKRKRALELGAVEAVEPGARLPQRVDAVIETVGAATWSHSVKSLRPGGTLVISGATSGDRPSHAELTRVFFLELKIVGSTMGTKDELEDLLSFCAATGVRPVIDEVLPMDRAREGFERMASGGQFGKIVLSGS</sequence>
<dbReference type="PANTHER" id="PTHR45033:SF3">
    <property type="entry name" value="DEHYDROGENASE, PUTATIVE (AFU_ORTHOLOGUE AFUA_2G13270)-RELATED"/>
    <property type="match status" value="1"/>
</dbReference>
<protein>
    <submittedName>
        <fullName evidence="3">Zinc-binding dehydrogenase</fullName>
    </submittedName>
</protein>
<evidence type="ECO:0000256" key="1">
    <source>
        <dbReference type="SAM" id="MobiDB-lite"/>
    </source>
</evidence>
<comment type="caution">
    <text evidence="3">The sequence shown here is derived from an EMBL/GenBank/DDBJ whole genome shotgun (WGS) entry which is preliminary data.</text>
</comment>
<dbReference type="SUPFAM" id="SSF51735">
    <property type="entry name" value="NAD(P)-binding Rossmann-fold domains"/>
    <property type="match status" value="1"/>
</dbReference>
<feature type="region of interest" description="Disordered" evidence="1">
    <location>
        <begin position="1"/>
        <end position="44"/>
    </location>
</feature>
<proteinExistence type="predicted"/>
<accession>A0ABP9T0Q0</accession>
<name>A0ABP9T0Q0_9ACTN</name>
<gene>
    <name evidence="3" type="ORF">GCM10023323_26870</name>
</gene>
<dbReference type="PANTHER" id="PTHR45033">
    <property type="match status" value="1"/>
</dbReference>
<feature type="domain" description="Enoyl reductase (ER)" evidence="2">
    <location>
        <begin position="107"/>
        <end position="412"/>
    </location>
</feature>
<organism evidence="3 4">
    <name type="scientific">Streptomyces thinghirensis</name>
    <dbReference type="NCBI Taxonomy" id="551547"/>
    <lineage>
        <taxon>Bacteria</taxon>
        <taxon>Bacillati</taxon>
        <taxon>Actinomycetota</taxon>
        <taxon>Actinomycetes</taxon>
        <taxon>Kitasatosporales</taxon>
        <taxon>Streptomycetaceae</taxon>
        <taxon>Streptomyces</taxon>
    </lineage>
</organism>
<evidence type="ECO:0000313" key="3">
    <source>
        <dbReference type="EMBL" id="GAA5208220.1"/>
    </source>
</evidence>
<dbReference type="SUPFAM" id="SSF50129">
    <property type="entry name" value="GroES-like"/>
    <property type="match status" value="1"/>
</dbReference>
<dbReference type="SMART" id="SM00829">
    <property type="entry name" value="PKS_ER"/>
    <property type="match status" value="1"/>
</dbReference>
<dbReference type="Proteomes" id="UP001499878">
    <property type="component" value="Unassembled WGS sequence"/>
</dbReference>
<dbReference type="InterPro" id="IPR052711">
    <property type="entry name" value="Zinc_ADH-like"/>
</dbReference>
<dbReference type="EMBL" id="BAABJR010000006">
    <property type="protein sequence ID" value="GAA5208220.1"/>
    <property type="molecule type" value="Genomic_DNA"/>
</dbReference>
<dbReference type="InterPro" id="IPR013154">
    <property type="entry name" value="ADH-like_N"/>
</dbReference>